<reference evidence="3 4" key="1">
    <citation type="submission" date="2008-10" db="EMBL/GenBank/DDBJ databases">
        <title>Draft genome sequence of Desulvovibrio piger (ATCC 29098).</title>
        <authorList>
            <person name="Sudarsanam P."/>
            <person name="Ley R."/>
            <person name="Guruge J."/>
            <person name="Turnbaugh P.J."/>
            <person name="Mahowald M."/>
            <person name="Liep D."/>
            <person name="Gordon J."/>
        </authorList>
    </citation>
    <scope>NUCLEOTIDE SEQUENCE [LARGE SCALE GENOMIC DNA]</scope>
    <source>
        <strain evidence="3 4">ATCC 29098</strain>
    </source>
</reference>
<keyword evidence="2" id="KW-0808">Transferase</keyword>
<dbReference type="Proteomes" id="UP000003676">
    <property type="component" value="Unassembled WGS sequence"/>
</dbReference>
<proteinExistence type="predicted"/>
<dbReference type="GO" id="GO:0008168">
    <property type="term" value="F:methyltransferase activity"/>
    <property type="evidence" value="ECO:0007669"/>
    <property type="project" value="UniProtKB-KW"/>
</dbReference>
<dbReference type="Gene3D" id="3.40.50.150">
    <property type="entry name" value="Vaccinia Virus protein VP39"/>
    <property type="match status" value="1"/>
</dbReference>
<evidence type="ECO:0000256" key="1">
    <source>
        <dbReference type="ARBA" id="ARBA00022603"/>
    </source>
</evidence>
<reference evidence="3 4" key="2">
    <citation type="submission" date="2008-10" db="EMBL/GenBank/DDBJ databases">
        <authorList>
            <person name="Fulton L."/>
            <person name="Clifton S."/>
            <person name="Fulton B."/>
            <person name="Xu J."/>
            <person name="Minx P."/>
            <person name="Pepin K.H."/>
            <person name="Johnson M."/>
            <person name="Bhonagiri V."/>
            <person name="Nash W.E."/>
            <person name="Mardis E.R."/>
            <person name="Wilson R.K."/>
        </authorList>
    </citation>
    <scope>NUCLEOTIDE SEQUENCE [LARGE SCALE GENOMIC DNA]</scope>
    <source>
        <strain evidence="3 4">ATCC 29098</strain>
    </source>
</reference>
<dbReference type="InterPro" id="IPR016874">
    <property type="entry name" value="TcmP-like"/>
</dbReference>
<dbReference type="SUPFAM" id="SSF53335">
    <property type="entry name" value="S-adenosyl-L-methionine-dependent methyltransferases"/>
    <property type="match status" value="1"/>
</dbReference>
<evidence type="ECO:0008006" key="5">
    <source>
        <dbReference type="Google" id="ProtNLM"/>
    </source>
</evidence>
<protein>
    <recommendedName>
        <fullName evidence="5">O-methyltransferase domain protein</fullName>
    </recommendedName>
</protein>
<organism evidence="3 4">
    <name type="scientific">Desulfovibrio piger ATCC 29098</name>
    <dbReference type="NCBI Taxonomy" id="411464"/>
    <lineage>
        <taxon>Bacteria</taxon>
        <taxon>Pseudomonadati</taxon>
        <taxon>Thermodesulfobacteriota</taxon>
        <taxon>Desulfovibrionia</taxon>
        <taxon>Desulfovibrionales</taxon>
        <taxon>Desulfovibrionaceae</taxon>
        <taxon>Desulfovibrio</taxon>
    </lineage>
</organism>
<dbReference type="eggNOG" id="COG3315">
    <property type="taxonomic scope" value="Bacteria"/>
</dbReference>
<dbReference type="PANTHER" id="PTHR43619:SF2">
    <property type="entry name" value="S-ADENOSYL-L-METHIONINE-DEPENDENT METHYLTRANSFERASES SUPERFAMILY PROTEIN"/>
    <property type="match status" value="1"/>
</dbReference>
<keyword evidence="1" id="KW-0489">Methyltransferase</keyword>
<dbReference type="OrthoDB" id="9800233at2"/>
<gene>
    <name evidence="3" type="ORF">DESPIG_00260</name>
</gene>
<evidence type="ECO:0000256" key="2">
    <source>
        <dbReference type="ARBA" id="ARBA00022679"/>
    </source>
</evidence>
<evidence type="ECO:0000313" key="4">
    <source>
        <dbReference type="Proteomes" id="UP000003676"/>
    </source>
</evidence>
<dbReference type="GO" id="GO:0032259">
    <property type="term" value="P:methylation"/>
    <property type="evidence" value="ECO:0007669"/>
    <property type="project" value="UniProtKB-KW"/>
</dbReference>
<dbReference type="AlphaFoldDB" id="B6WQE0"/>
<dbReference type="InterPro" id="IPR029063">
    <property type="entry name" value="SAM-dependent_MTases_sf"/>
</dbReference>
<evidence type="ECO:0000313" key="3">
    <source>
        <dbReference type="EMBL" id="EEB34795.1"/>
    </source>
</evidence>
<dbReference type="Pfam" id="PF04072">
    <property type="entry name" value="LCM"/>
    <property type="match status" value="1"/>
</dbReference>
<accession>B6WQE0</accession>
<dbReference type="HOGENOM" id="CLU_069348_0_0_7"/>
<dbReference type="PIRSF" id="PIRSF028177">
    <property type="entry name" value="Polyketide_synth_Omtfrase_TcmP"/>
    <property type="match status" value="1"/>
</dbReference>
<dbReference type="PANTHER" id="PTHR43619">
    <property type="entry name" value="S-ADENOSYL-L-METHIONINE-DEPENDENT METHYLTRANSFERASE YKTD-RELATED"/>
    <property type="match status" value="1"/>
</dbReference>
<name>B6WQE0_9BACT</name>
<sequence length="282" mass="31259">MPIHGAAMKIEACLTDDIARTLLIPLWCCATPCRANPQAAYDPVAVDVLKQLDFDFSEIRRSFKEYGQVCCLAREMNIDRTVRDFLARHPEGTIINLGCGLSTAVYRKPPAEAVWYDVDLPEVIRARQALLPPAKGHRLLARDIFDPLWPDAVEAPGQRGVLLLAAGVFHYQPTDLMGALLPFLSGRFPGGTLFFDAVSSLGMRISNRYVARSGNRYAPMTFCIDKVPALASLSPRFAAVSETPFFHGLPLSGLTLSTRVNIAIVQLFGMLKYVTIRFREFL</sequence>
<comment type="caution">
    <text evidence="3">The sequence shown here is derived from an EMBL/GenBank/DDBJ whole genome shotgun (WGS) entry which is preliminary data.</text>
</comment>
<dbReference type="InterPro" id="IPR007213">
    <property type="entry name" value="Ppm1/Ppm2/Tcmp"/>
</dbReference>
<dbReference type="EMBL" id="ABXU01000011">
    <property type="protein sequence ID" value="EEB34795.1"/>
    <property type="molecule type" value="Genomic_DNA"/>
</dbReference>